<protein>
    <recommendedName>
        <fullName evidence="1">DUF659 domain-containing protein</fullName>
    </recommendedName>
</protein>
<dbReference type="Proteomes" id="UP000709295">
    <property type="component" value="Unassembled WGS sequence"/>
</dbReference>
<keyword evidence="3" id="KW-1185">Reference proteome</keyword>
<comment type="caution">
    <text evidence="2">The sequence shown here is derived from an EMBL/GenBank/DDBJ whole genome shotgun (WGS) entry which is preliminary data.</text>
</comment>
<evidence type="ECO:0000259" key="1">
    <source>
        <dbReference type="Pfam" id="PF04937"/>
    </source>
</evidence>
<sequence length="107" mass="12081">MAFYKVGHESLLEALQILTPEIEVPPREQFSMVLLDRAYGKSLKGREVNLEGKLVTVSSDGWTDVCGRAALNYMATCRDLCYFLESIYTGTQSHDVTFLAQDMQRVI</sequence>
<feature type="domain" description="DUF659" evidence="1">
    <location>
        <begin position="41"/>
        <end position="107"/>
    </location>
</feature>
<accession>A0A8J5MGA0</accession>
<evidence type="ECO:0000313" key="2">
    <source>
        <dbReference type="EMBL" id="KAG6963605.1"/>
    </source>
</evidence>
<name>A0A8J5MGA0_9STRA</name>
<dbReference type="EMBL" id="JAENGY010000413">
    <property type="protein sequence ID" value="KAG6963605.1"/>
    <property type="molecule type" value="Genomic_DNA"/>
</dbReference>
<proteinExistence type="predicted"/>
<dbReference type="Pfam" id="PF04937">
    <property type="entry name" value="DUF659"/>
    <property type="match status" value="1"/>
</dbReference>
<dbReference type="InterPro" id="IPR007021">
    <property type="entry name" value="DUF659"/>
</dbReference>
<dbReference type="AlphaFoldDB" id="A0A8J5MGA0"/>
<reference evidence="2" key="1">
    <citation type="submission" date="2021-01" db="EMBL/GenBank/DDBJ databases">
        <title>Phytophthora aleatoria, a newly-described species from Pinus radiata is distinct from Phytophthora cactorum isolates based on comparative genomics.</title>
        <authorList>
            <person name="Mcdougal R."/>
            <person name="Panda P."/>
            <person name="Williams N."/>
            <person name="Studholme D.J."/>
        </authorList>
    </citation>
    <scope>NUCLEOTIDE SEQUENCE</scope>
    <source>
        <strain evidence="2">NZFS 4037</strain>
    </source>
</reference>
<evidence type="ECO:0000313" key="3">
    <source>
        <dbReference type="Proteomes" id="UP000709295"/>
    </source>
</evidence>
<organism evidence="2 3">
    <name type="scientific">Phytophthora aleatoria</name>
    <dbReference type="NCBI Taxonomy" id="2496075"/>
    <lineage>
        <taxon>Eukaryota</taxon>
        <taxon>Sar</taxon>
        <taxon>Stramenopiles</taxon>
        <taxon>Oomycota</taxon>
        <taxon>Peronosporomycetes</taxon>
        <taxon>Peronosporales</taxon>
        <taxon>Peronosporaceae</taxon>
        <taxon>Phytophthora</taxon>
    </lineage>
</organism>
<gene>
    <name evidence="2" type="ORF">JG688_00008078</name>
</gene>